<keyword evidence="1" id="KW-0812">Transmembrane</keyword>
<protein>
    <submittedName>
        <fullName evidence="2">Oligosaccharide repeat unit polymerase</fullName>
    </submittedName>
</protein>
<feature type="transmembrane region" description="Helical" evidence="1">
    <location>
        <begin position="56"/>
        <end position="77"/>
    </location>
</feature>
<dbReference type="EMBL" id="QSOB01000020">
    <property type="protein sequence ID" value="RGI66251.1"/>
    <property type="molecule type" value="Genomic_DNA"/>
</dbReference>
<evidence type="ECO:0000313" key="2">
    <source>
        <dbReference type="EMBL" id="RGI66251.1"/>
    </source>
</evidence>
<feature type="transmembrane region" description="Helical" evidence="1">
    <location>
        <begin position="382"/>
        <end position="403"/>
    </location>
</feature>
<feature type="transmembrane region" description="Helical" evidence="1">
    <location>
        <begin position="409"/>
        <end position="429"/>
    </location>
</feature>
<feature type="transmembrane region" description="Helical" evidence="1">
    <location>
        <begin position="239"/>
        <end position="261"/>
    </location>
</feature>
<feature type="transmembrane region" description="Helical" evidence="1">
    <location>
        <begin position="186"/>
        <end position="204"/>
    </location>
</feature>
<keyword evidence="1" id="KW-1133">Transmembrane helix</keyword>
<reference evidence="2 3" key="1">
    <citation type="submission" date="2018-08" db="EMBL/GenBank/DDBJ databases">
        <title>A genome reference for cultivated species of the human gut microbiota.</title>
        <authorList>
            <person name="Zou Y."/>
            <person name="Xue W."/>
            <person name="Luo G."/>
        </authorList>
    </citation>
    <scope>NUCLEOTIDE SEQUENCE [LARGE SCALE GENOMIC DNA]</scope>
    <source>
        <strain evidence="2 3">TM10-3</strain>
    </source>
</reference>
<comment type="caution">
    <text evidence="2">The sequence shown here is derived from an EMBL/GenBank/DDBJ whole genome shotgun (WGS) entry which is preliminary data.</text>
</comment>
<feature type="transmembrane region" description="Helical" evidence="1">
    <location>
        <begin position="210"/>
        <end position="227"/>
    </location>
</feature>
<keyword evidence="1" id="KW-0472">Membrane</keyword>
<name>A0A3E4E6R6_9FIRM</name>
<proteinExistence type="predicted"/>
<dbReference type="RefSeq" id="WP_117482914.1">
    <property type="nucleotide sequence ID" value="NZ_JBBNNI010000004.1"/>
</dbReference>
<gene>
    <name evidence="2" type="ORF">DXD95_12220</name>
</gene>
<accession>A0A3E4E6R6</accession>
<organism evidence="2 3">
    <name type="scientific">Agathobacter rectalis</name>
    <dbReference type="NCBI Taxonomy" id="39491"/>
    <lineage>
        <taxon>Bacteria</taxon>
        <taxon>Bacillati</taxon>
        <taxon>Bacillota</taxon>
        <taxon>Clostridia</taxon>
        <taxon>Lachnospirales</taxon>
        <taxon>Lachnospiraceae</taxon>
        <taxon>Agathobacter</taxon>
    </lineage>
</organism>
<feature type="transmembrane region" description="Helical" evidence="1">
    <location>
        <begin position="347"/>
        <end position="370"/>
    </location>
</feature>
<feature type="transmembrane region" description="Helical" evidence="1">
    <location>
        <begin position="153"/>
        <end position="174"/>
    </location>
</feature>
<feature type="transmembrane region" description="Helical" evidence="1">
    <location>
        <begin position="97"/>
        <end position="116"/>
    </location>
</feature>
<evidence type="ECO:0000313" key="3">
    <source>
        <dbReference type="Proteomes" id="UP000260642"/>
    </source>
</evidence>
<dbReference type="AlphaFoldDB" id="A0A3E4E6R6"/>
<dbReference type="Proteomes" id="UP000260642">
    <property type="component" value="Unassembled WGS sequence"/>
</dbReference>
<evidence type="ECO:0000256" key="1">
    <source>
        <dbReference type="SAM" id="Phobius"/>
    </source>
</evidence>
<dbReference type="NCBIfam" id="TIGR04370">
    <property type="entry name" value="glyco_rpt_poly"/>
    <property type="match status" value="1"/>
</dbReference>
<sequence>MVWILAMLLCILTIISYKFSKREICNPAVLFISPFFLMSIIGIINKEKWELNDMKLLTTMVLVLGTLAFLLGCIFQSKIKISHGKANEVELDVNKNISRTYLLASLVIELVALGSYSYLLTKWGLGHGAIGLSASVNLAMMNGKFGMGETFNLPFMISSLVIGSRALCYIYSTILAKNIVYRRKGYNVLLAINIIIPIFINLLGGSRGSALEPIVAFGVSILFYYYKSYDWNRKLKTKYVLIGIGAVLLLIYIFFSIKGILGRNEMDWSNFYDDFYRYFGAQEKNLDYYLSRELEHSTVFGYATLTSFYNIFNTYLGLHIKDTIETLSFVVIKGVNLGNVYTCFYNYYIDFGIFGVFIFSFVSGWCSQYLYRKAKYSSNKIIDSWLVIYSYAASCLVFCFFGNRFYNNLLGASFFRMILWIYIIKIFLLKTNLKR</sequence>
<feature type="transmembrane region" description="Helical" evidence="1">
    <location>
        <begin position="26"/>
        <end position="44"/>
    </location>
</feature>